<evidence type="ECO:0000313" key="1">
    <source>
        <dbReference type="EMBL" id="KAI3737426.1"/>
    </source>
</evidence>
<reference evidence="2" key="1">
    <citation type="journal article" date="2022" name="Mol. Ecol. Resour.">
        <title>The genomes of chicory, endive, great burdock and yacon provide insights into Asteraceae palaeo-polyploidization history and plant inulin production.</title>
        <authorList>
            <person name="Fan W."/>
            <person name="Wang S."/>
            <person name="Wang H."/>
            <person name="Wang A."/>
            <person name="Jiang F."/>
            <person name="Liu H."/>
            <person name="Zhao H."/>
            <person name="Xu D."/>
            <person name="Zhang Y."/>
        </authorList>
    </citation>
    <scope>NUCLEOTIDE SEQUENCE [LARGE SCALE GENOMIC DNA]</scope>
    <source>
        <strain evidence="2">cv. Punajuju</strain>
    </source>
</reference>
<dbReference type="Proteomes" id="UP001055811">
    <property type="component" value="Linkage Group LG05"/>
</dbReference>
<sequence>MEDDQTELQLLPTPHTRASLSRAPSWSRGSLRLQSNNMQYLSDVAGPSLDLQLSNDFQPTRQSLDDDCLLETNVGLMGSIEALQWQADQIRMVSKEKAYVEHVREMTQREMELAQSELSYARSMWERAQKEVERVEKMKAKATRYIDSTCKEITCQACRQIFRP</sequence>
<reference evidence="1 2" key="2">
    <citation type="journal article" date="2022" name="Mol. Ecol. Resour.">
        <title>The genomes of chicory, endive, great burdock and yacon provide insights into Asteraceae paleo-polyploidization history and plant inulin production.</title>
        <authorList>
            <person name="Fan W."/>
            <person name="Wang S."/>
            <person name="Wang H."/>
            <person name="Wang A."/>
            <person name="Jiang F."/>
            <person name="Liu H."/>
            <person name="Zhao H."/>
            <person name="Xu D."/>
            <person name="Zhang Y."/>
        </authorList>
    </citation>
    <scope>NUCLEOTIDE SEQUENCE [LARGE SCALE GENOMIC DNA]</scope>
    <source>
        <strain evidence="2">cv. Punajuju</strain>
        <tissue evidence="1">Leaves</tissue>
    </source>
</reference>
<accession>A0ACB9CT67</accession>
<proteinExistence type="predicted"/>
<keyword evidence="2" id="KW-1185">Reference proteome</keyword>
<organism evidence="1 2">
    <name type="scientific">Cichorium intybus</name>
    <name type="common">Chicory</name>
    <dbReference type="NCBI Taxonomy" id="13427"/>
    <lineage>
        <taxon>Eukaryota</taxon>
        <taxon>Viridiplantae</taxon>
        <taxon>Streptophyta</taxon>
        <taxon>Embryophyta</taxon>
        <taxon>Tracheophyta</taxon>
        <taxon>Spermatophyta</taxon>
        <taxon>Magnoliopsida</taxon>
        <taxon>eudicotyledons</taxon>
        <taxon>Gunneridae</taxon>
        <taxon>Pentapetalae</taxon>
        <taxon>asterids</taxon>
        <taxon>campanulids</taxon>
        <taxon>Asterales</taxon>
        <taxon>Asteraceae</taxon>
        <taxon>Cichorioideae</taxon>
        <taxon>Cichorieae</taxon>
        <taxon>Cichoriinae</taxon>
        <taxon>Cichorium</taxon>
    </lineage>
</organism>
<comment type="caution">
    <text evidence="1">The sequence shown here is derived from an EMBL/GenBank/DDBJ whole genome shotgun (WGS) entry which is preliminary data.</text>
</comment>
<evidence type="ECO:0000313" key="2">
    <source>
        <dbReference type="Proteomes" id="UP001055811"/>
    </source>
</evidence>
<protein>
    <submittedName>
        <fullName evidence="1">Uncharacterized protein</fullName>
    </submittedName>
</protein>
<dbReference type="EMBL" id="CM042013">
    <property type="protein sequence ID" value="KAI3737426.1"/>
    <property type="molecule type" value="Genomic_DNA"/>
</dbReference>
<gene>
    <name evidence="1" type="ORF">L2E82_27428</name>
</gene>
<name>A0ACB9CT67_CICIN</name>